<protein>
    <submittedName>
        <fullName evidence="1">NAD(P)H nitroreductase</fullName>
    </submittedName>
</protein>
<name>A0A3A4KM78_9NOCA</name>
<evidence type="ECO:0000313" key="1">
    <source>
        <dbReference type="EMBL" id="RJO74124.1"/>
    </source>
</evidence>
<dbReference type="PANTHER" id="PTHR23026">
    <property type="entry name" value="NADPH NITROREDUCTASE"/>
    <property type="match status" value="1"/>
</dbReference>
<dbReference type="RefSeq" id="WP_120042290.1">
    <property type="nucleotide sequence ID" value="NZ_QZFU01000020.1"/>
</dbReference>
<dbReference type="Gene3D" id="3.40.109.10">
    <property type="entry name" value="NADH Oxidase"/>
    <property type="match status" value="1"/>
</dbReference>
<reference evidence="1 2" key="1">
    <citation type="submission" date="2018-09" db="EMBL/GenBank/DDBJ databases">
        <title>YIM PH21274 draft genome.</title>
        <authorList>
            <person name="Miao C."/>
        </authorList>
    </citation>
    <scope>NUCLEOTIDE SEQUENCE [LARGE SCALE GENOMIC DNA]</scope>
    <source>
        <strain evidence="1 2">YIM PH 21724</strain>
    </source>
</reference>
<gene>
    <name evidence="1" type="ORF">D5S18_18395</name>
</gene>
<dbReference type="InterPro" id="IPR000415">
    <property type="entry name" value="Nitroreductase-like"/>
</dbReference>
<dbReference type="EMBL" id="QZFU01000020">
    <property type="protein sequence ID" value="RJO74124.1"/>
    <property type="molecule type" value="Genomic_DNA"/>
</dbReference>
<dbReference type="GO" id="GO:0016491">
    <property type="term" value="F:oxidoreductase activity"/>
    <property type="evidence" value="ECO:0007669"/>
    <property type="project" value="InterPro"/>
</dbReference>
<dbReference type="AlphaFoldDB" id="A0A3A4KM78"/>
<organism evidence="1 2">
    <name type="scientific">Nocardia panacis</name>
    <dbReference type="NCBI Taxonomy" id="2340916"/>
    <lineage>
        <taxon>Bacteria</taxon>
        <taxon>Bacillati</taxon>
        <taxon>Actinomycetota</taxon>
        <taxon>Actinomycetes</taxon>
        <taxon>Mycobacteriales</taxon>
        <taxon>Nocardiaceae</taxon>
        <taxon>Nocardia</taxon>
    </lineage>
</organism>
<dbReference type="OrthoDB" id="8156917at2"/>
<comment type="caution">
    <text evidence="1">The sequence shown here is derived from an EMBL/GenBank/DDBJ whole genome shotgun (WGS) entry which is preliminary data.</text>
</comment>
<sequence length="327" mass="35003">MRTIAGNHPDSDTVRAALGLAVRAPSLHNTQPWQWRVGGPTVHLYGDPDRYLPMTDPDGREMLLSCDAALHHLRIAAESLGWRTKVRRLPNPAEPEHLAGIEFSAATPTSEVITLAKAIAHRRTDRRRVTSWEVPAAHLRAMIAAGCAEGAFITEIPGGPTRIRLVEACTAAARAHAADAGYRSELIAWSGRHAATDGVPARNAVAPADPMTREFRAHTMSEPPLCDLADHGALLLVHTTADDHLSRLRAGEAASAVLLRATALGLATCPLTEPLELPGTRELVAEDILPDSGFPQMIIRIGWAATSSPPIPPTPRRPLAEVVAPMG</sequence>
<dbReference type="Proteomes" id="UP000266677">
    <property type="component" value="Unassembled WGS sequence"/>
</dbReference>
<evidence type="ECO:0000313" key="2">
    <source>
        <dbReference type="Proteomes" id="UP000266677"/>
    </source>
</evidence>
<dbReference type="InterPro" id="IPR050627">
    <property type="entry name" value="Nitroreductase/BluB"/>
</dbReference>
<keyword evidence="2" id="KW-1185">Reference proteome</keyword>
<dbReference type="PANTHER" id="PTHR23026:SF123">
    <property type="entry name" value="NAD(P)H NITROREDUCTASE RV3131-RELATED"/>
    <property type="match status" value="1"/>
</dbReference>
<dbReference type="NCBIfam" id="NF047509">
    <property type="entry name" value="Rv3131_FMN_oxido"/>
    <property type="match status" value="1"/>
</dbReference>
<accession>A0A3A4KM78</accession>
<proteinExistence type="predicted"/>
<dbReference type="SUPFAM" id="SSF55469">
    <property type="entry name" value="FMN-dependent nitroreductase-like"/>
    <property type="match status" value="2"/>
</dbReference>